<dbReference type="Proteomes" id="UP001152607">
    <property type="component" value="Unassembled WGS sequence"/>
</dbReference>
<gene>
    <name evidence="1" type="ORF">PDIGIT_LOCUS7570</name>
</gene>
<evidence type="ECO:0000313" key="2">
    <source>
        <dbReference type="Proteomes" id="UP001152607"/>
    </source>
</evidence>
<protein>
    <submittedName>
        <fullName evidence="1">Uncharacterized protein</fullName>
    </submittedName>
</protein>
<name>A0A9W4UF11_9PLEO</name>
<evidence type="ECO:0000313" key="1">
    <source>
        <dbReference type="EMBL" id="CAI6334509.1"/>
    </source>
</evidence>
<comment type="caution">
    <text evidence="1">The sequence shown here is derived from an EMBL/GenBank/DDBJ whole genome shotgun (WGS) entry which is preliminary data.</text>
</comment>
<proteinExistence type="predicted"/>
<dbReference type="EMBL" id="CAOQHR010000005">
    <property type="protein sequence ID" value="CAI6334509.1"/>
    <property type="molecule type" value="Genomic_DNA"/>
</dbReference>
<reference evidence="1" key="1">
    <citation type="submission" date="2023-01" db="EMBL/GenBank/DDBJ databases">
        <authorList>
            <person name="Van Ghelder C."/>
            <person name="Rancurel C."/>
        </authorList>
    </citation>
    <scope>NUCLEOTIDE SEQUENCE</scope>
    <source>
        <strain evidence="1">CNCM I-4278</strain>
    </source>
</reference>
<organism evidence="1 2">
    <name type="scientific">Periconia digitata</name>
    <dbReference type="NCBI Taxonomy" id="1303443"/>
    <lineage>
        <taxon>Eukaryota</taxon>
        <taxon>Fungi</taxon>
        <taxon>Dikarya</taxon>
        <taxon>Ascomycota</taxon>
        <taxon>Pezizomycotina</taxon>
        <taxon>Dothideomycetes</taxon>
        <taxon>Pleosporomycetidae</taxon>
        <taxon>Pleosporales</taxon>
        <taxon>Massarineae</taxon>
        <taxon>Periconiaceae</taxon>
        <taxon>Periconia</taxon>
    </lineage>
</organism>
<keyword evidence="2" id="KW-1185">Reference proteome</keyword>
<dbReference type="AlphaFoldDB" id="A0A9W4UF11"/>
<accession>A0A9W4UF11</accession>
<sequence length="84" mass="9517">MEIEAAFNQDSVLALPCDSRPSKTYDIYPPEEYVLGLLQGVFAPGQLECNRPCPVSRCRHVFIQVQRIEANIDRSNHGRRLPCS</sequence>